<evidence type="ECO:0000256" key="3">
    <source>
        <dbReference type="ARBA" id="ARBA00022448"/>
    </source>
</evidence>
<name>A0A4V2URY7_9BACI</name>
<dbReference type="GO" id="GO:0055085">
    <property type="term" value="P:transmembrane transport"/>
    <property type="evidence" value="ECO:0007669"/>
    <property type="project" value="InterPro"/>
</dbReference>
<dbReference type="NCBIfam" id="NF037995">
    <property type="entry name" value="TRAP_S1"/>
    <property type="match status" value="1"/>
</dbReference>
<accession>A0A4V2URY7</accession>
<keyword evidence="7" id="KW-1185">Reference proteome</keyword>
<sequence length="340" mass="38535">MKLKKLFLFGLIAVLMLTSVACSQGTNDTQATSKDGVTKIKIANYFAEDHPQNVALREKFKKIVEEKTNGKVVVEIYPSNQLGDEAQFTNGVRNGTVEMAITGMGLQTANPKIGAVEWPFLFESYDHARKALNGEVGDEIETEFRKLGVEPLAWTVNGFRVISANRPIKSMDDFKGFRLRMPNIPIFVNTGKALGANVQPLPLSEVFTALEQKVIDGQENPYATLKASGFYEVQKYVLESNHMFSPNVYLMNKKLFDSFDKETQQIIKEAAQESANYEWELLLKSEEDVKKFLKEKGLEIIVPDAQFKEQMVKAMDPVYQDLYKQYDWAKAFVEKVRNSK</sequence>
<evidence type="ECO:0000313" key="6">
    <source>
        <dbReference type="EMBL" id="TCS79392.1"/>
    </source>
</evidence>
<keyword evidence="3" id="KW-0813">Transport</keyword>
<evidence type="ECO:0000313" key="7">
    <source>
        <dbReference type="Proteomes" id="UP000295788"/>
    </source>
</evidence>
<organism evidence="6 7">
    <name type="scientific">Tepidibacillus fermentans</name>
    <dbReference type="NCBI Taxonomy" id="1281767"/>
    <lineage>
        <taxon>Bacteria</taxon>
        <taxon>Bacillati</taxon>
        <taxon>Bacillota</taxon>
        <taxon>Bacilli</taxon>
        <taxon>Bacillales</taxon>
        <taxon>Bacillaceae</taxon>
        <taxon>Tepidibacillus</taxon>
    </lineage>
</organism>
<dbReference type="InterPro" id="IPR018389">
    <property type="entry name" value="DctP_fam"/>
</dbReference>
<dbReference type="InterPro" id="IPR038404">
    <property type="entry name" value="TRAP_DctP_sf"/>
</dbReference>
<dbReference type="AlphaFoldDB" id="A0A4V2URY7"/>
<dbReference type="Gene3D" id="3.40.190.170">
    <property type="entry name" value="Bacterial extracellular solute-binding protein, family 7"/>
    <property type="match status" value="1"/>
</dbReference>
<comment type="caution">
    <text evidence="6">The sequence shown here is derived from an EMBL/GenBank/DDBJ whole genome shotgun (WGS) entry which is preliminary data.</text>
</comment>
<dbReference type="CDD" id="cd13603">
    <property type="entry name" value="PBP2_TRAP_Siap_TeaA_like"/>
    <property type="match status" value="1"/>
</dbReference>
<evidence type="ECO:0000256" key="5">
    <source>
        <dbReference type="SAM" id="SignalP"/>
    </source>
</evidence>
<comment type="subcellular location">
    <subcellularLocation>
        <location evidence="1">Cell envelope</location>
    </subcellularLocation>
</comment>
<dbReference type="PIRSF" id="PIRSF006470">
    <property type="entry name" value="DctB"/>
    <property type="match status" value="1"/>
</dbReference>
<gene>
    <name evidence="6" type="ORF">EDD72_12117</name>
</gene>
<dbReference type="Proteomes" id="UP000295788">
    <property type="component" value="Unassembled WGS sequence"/>
</dbReference>
<protein>
    <submittedName>
        <fullName evidence="6">Tripartite ATP-independent transporter DctP family solute receptor</fullName>
    </submittedName>
</protein>
<dbReference type="PANTHER" id="PTHR33376">
    <property type="match status" value="1"/>
</dbReference>
<evidence type="ECO:0000256" key="2">
    <source>
        <dbReference type="ARBA" id="ARBA00009023"/>
    </source>
</evidence>
<dbReference type="EMBL" id="SMAB01000021">
    <property type="protein sequence ID" value="TCS79392.1"/>
    <property type="molecule type" value="Genomic_DNA"/>
</dbReference>
<keyword evidence="6" id="KW-0675">Receptor</keyword>
<dbReference type="OrthoDB" id="9776801at2"/>
<keyword evidence="4 5" id="KW-0732">Signal</keyword>
<dbReference type="PROSITE" id="PS51257">
    <property type="entry name" value="PROKAR_LIPOPROTEIN"/>
    <property type="match status" value="1"/>
</dbReference>
<comment type="similarity">
    <text evidence="2">Belongs to the bacterial solute-binding protein 7 family.</text>
</comment>
<dbReference type="InterPro" id="IPR004682">
    <property type="entry name" value="TRAP_DctP"/>
</dbReference>
<reference evidence="6 7" key="1">
    <citation type="submission" date="2019-03" db="EMBL/GenBank/DDBJ databases">
        <title>Genomic Encyclopedia of Type Strains, Phase IV (KMG-IV): sequencing the most valuable type-strain genomes for metagenomic binning, comparative biology and taxonomic classification.</title>
        <authorList>
            <person name="Goeker M."/>
        </authorList>
    </citation>
    <scope>NUCLEOTIDE SEQUENCE [LARGE SCALE GENOMIC DNA]</scope>
    <source>
        <strain evidence="6 7">DSM 23802</strain>
    </source>
</reference>
<evidence type="ECO:0000256" key="4">
    <source>
        <dbReference type="ARBA" id="ARBA00022729"/>
    </source>
</evidence>
<dbReference type="PANTHER" id="PTHR33376:SF4">
    <property type="entry name" value="SIALIC ACID-BINDING PERIPLASMIC PROTEIN SIAP"/>
    <property type="match status" value="1"/>
</dbReference>
<dbReference type="Pfam" id="PF03480">
    <property type="entry name" value="DctP"/>
    <property type="match status" value="1"/>
</dbReference>
<feature type="signal peptide" evidence="5">
    <location>
        <begin position="1"/>
        <end position="23"/>
    </location>
</feature>
<feature type="chain" id="PRO_5038503976" evidence="5">
    <location>
        <begin position="24"/>
        <end position="340"/>
    </location>
</feature>
<dbReference type="RefSeq" id="WP_132770169.1">
    <property type="nucleotide sequence ID" value="NZ_SMAB01000021.1"/>
</dbReference>
<evidence type="ECO:0000256" key="1">
    <source>
        <dbReference type="ARBA" id="ARBA00004196"/>
    </source>
</evidence>
<dbReference type="NCBIfam" id="TIGR00787">
    <property type="entry name" value="dctP"/>
    <property type="match status" value="1"/>
</dbReference>
<dbReference type="GO" id="GO:0030288">
    <property type="term" value="C:outer membrane-bounded periplasmic space"/>
    <property type="evidence" value="ECO:0007669"/>
    <property type="project" value="InterPro"/>
</dbReference>
<proteinExistence type="inferred from homology"/>